<dbReference type="RefSeq" id="WP_275279933.1">
    <property type="nucleotide sequence ID" value="NZ_CP119108.1"/>
</dbReference>
<evidence type="ECO:0000313" key="3">
    <source>
        <dbReference type="Proteomes" id="UP001214553"/>
    </source>
</evidence>
<name>A0ABY8C280_9MICO</name>
<dbReference type="InterPro" id="IPR016181">
    <property type="entry name" value="Acyl_CoA_acyltransferase"/>
</dbReference>
<evidence type="ECO:0000259" key="1">
    <source>
        <dbReference type="PROSITE" id="PS51186"/>
    </source>
</evidence>
<accession>A0ABY8C280</accession>
<dbReference type="PROSITE" id="PS51186">
    <property type="entry name" value="GNAT"/>
    <property type="match status" value="1"/>
</dbReference>
<dbReference type="InterPro" id="IPR051908">
    <property type="entry name" value="Ribosomal_N-acetyltransferase"/>
</dbReference>
<dbReference type="PANTHER" id="PTHR43441:SF11">
    <property type="entry name" value="RIBOSOMAL-PROTEIN-SERINE ACETYLTRANSFERASE"/>
    <property type="match status" value="1"/>
</dbReference>
<dbReference type="InterPro" id="IPR000182">
    <property type="entry name" value="GNAT_dom"/>
</dbReference>
<dbReference type="PANTHER" id="PTHR43441">
    <property type="entry name" value="RIBOSOMAL-PROTEIN-SERINE ACETYLTRANSFERASE"/>
    <property type="match status" value="1"/>
</dbReference>
<evidence type="ECO:0000313" key="2">
    <source>
        <dbReference type="EMBL" id="WEG10556.1"/>
    </source>
</evidence>
<dbReference type="Pfam" id="PF13302">
    <property type="entry name" value="Acetyltransf_3"/>
    <property type="match status" value="1"/>
</dbReference>
<protein>
    <submittedName>
        <fullName evidence="2">GNAT family protein</fullName>
    </submittedName>
</protein>
<proteinExistence type="predicted"/>
<dbReference type="EMBL" id="CP119108">
    <property type="protein sequence ID" value="WEG10556.1"/>
    <property type="molecule type" value="Genomic_DNA"/>
</dbReference>
<dbReference type="Gene3D" id="3.40.630.30">
    <property type="match status" value="1"/>
</dbReference>
<organism evidence="2 3">
    <name type="scientific">Microbacterium horticulturae</name>
    <dbReference type="NCBI Taxonomy" id="3028316"/>
    <lineage>
        <taxon>Bacteria</taxon>
        <taxon>Bacillati</taxon>
        <taxon>Actinomycetota</taxon>
        <taxon>Actinomycetes</taxon>
        <taxon>Micrococcales</taxon>
        <taxon>Microbacteriaceae</taxon>
        <taxon>Microbacterium</taxon>
    </lineage>
</organism>
<dbReference type="SUPFAM" id="SSF55729">
    <property type="entry name" value="Acyl-CoA N-acyltransferases (Nat)"/>
    <property type="match status" value="1"/>
</dbReference>
<dbReference type="Proteomes" id="UP001214553">
    <property type="component" value="Chromosome"/>
</dbReference>
<feature type="domain" description="N-acetyltransferase" evidence="1">
    <location>
        <begin position="19"/>
        <end position="191"/>
    </location>
</feature>
<reference evidence="2 3" key="1">
    <citation type="submission" date="2023-03" db="EMBL/GenBank/DDBJ databases">
        <title>Genome sequence of Microbacterium sp. KACC 23027.</title>
        <authorList>
            <person name="Kim S."/>
            <person name="Heo J."/>
            <person name="Kwon S.-W."/>
        </authorList>
    </citation>
    <scope>NUCLEOTIDE SEQUENCE [LARGE SCALE GENOMIC DNA]</scope>
    <source>
        <strain evidence="2 3">KACC 23027</strain>
    </source>
</reference>
<gene>
    <name evidence="2" type="ORF">PU630_08470</name>
</gene>
<keyword evidence="3" id="KW-1185">Reference proteome</keyword>
<sequence length="220" mass="24046">MDLADVWPLFALELETPRVLMRPVRDEDLPGLAQAALDGVHDPGRTPFGVPWTDAPPEDLVRNLATFQWSLRERVSPQSWVVPFGVHVDGRIVGCQDLSAHDFANRRTVQSGSWLTQSAQGKGIGTEMRAALLLFAFDTLGAEWAESSAADWNAASLAVSRKLGYTPNGTTRVSPRPGEPVDELRVRLAKDSFVRPGWRLKARGADRALAQLGIPMGRVG</sequence>